<dbReference type="EMBL" id="WSZM01000420">
    <property type="protein sequence ID" value="KAF4033489.1"/>
    <property type="molecule type" value="Genomic_DNA"/>
</dbReference>
<sequence length="133" mass="15425">MRGAGVLLALCATSQTRHNLEKRVKRLRIRLHEERRRVDWERLLRMRHYVTLDCLKHPKEGAFEQLLERFSQFYFIPVYNPAGGRPRRLQHHHQRSTLCSEFGVPPSTLSRVLNAAEEALASALVGFSPARIV</sequence>
<keyword evidence="2" id="KW-1185">Reference proteome</keyword>
<name>A0A833SJW4_PHYIN</name>
<dbReference type="Proteomes" id="UP000602510">
    <property type="component" value="Unassembled WGS sequence"/>
</dbReference>
<accession>A0A833SJW4</accession>
<reference evidence="1" key="1">
    <citation type="submission" date="2020-04" db="EMBL/GenBank/DDBJ databases">
        <title>Hybrid Assembly of Korean Phytophthora infestans isolates.</title>
        <authorList>
            <person name="Prokchorchik M."/>
            <person name="Lee Y."/>
            <person name="Seo J."/>
            <person name="Cho J.-H."/>
            <person name="Park Y.-E."/>
            <person name="Jang D.-C."/>
            <person name="Im J.-S."/>
            <person name="Choi J.-G."/>
            <person name="Park H.-J."/>
            <person name="Lee G.-B."/>
            <person name="Lee Y.-G."/>
            <person name="Hong S.-Y."/>
            <person name="Cho K."/>
            <person name="Sohn K.H."/>
        </authorList>
    </citation>
    <scope>NUCLEOTIDE SEQUENCE</scope>
    <source>
        <strain evidence="1">KR_1_A1</strain>
    </source>
</reference>
<evidence type="ECO:0000313" key="1">
    <source>
        <dbReference type="EMBL" id="KAF4033489.1"/>
    </source>
</evidence>
<dbReference type="PANTHER" id="PTHR48471:SF1">
    <property type="entry name" value="DDE TNP4 DOMAIN-CONTAINING PROTEIN"/>
    <property type="match status" value="1"/>
</dbReference>
<proteinExistence type="predicted"/>
<protein>
    <submittedName>
        <fullName evidence="1">Uncharacterized protein</fullName>
    </submittedName>
</protein>
<evidence type="ECO:0000313" key="2">
    <source>
        <dbReference type="Proteomes" id="UP000602510"/>
    </source>
</evidence>
<dbReference type="PANTHER" id="PTHR48471">
    <property type="entry name" value="DDE TNP4 DOMAIN-CONTAINING PROTEIN"/>
    <property type="match status" value="1"/>
</dbReference>
<organism evidence="1 2">
    <name type="scientific">Phytophthora infestans</name>
    <name type="common">Potato late blight agent</name>
    <name type="synonym">Botrytis infestans</name>
    <dbReference type="NCBI Taxonomy" id="4787"/>
    <lineage>
        <taxon>Eukaryota</taxon>
        <taxon>Sar</taxon>
        <taxon>Stramenopiles</taxon>
        <taxon>Oomycota</taxon>
        <taxon>Peronosporomycetes</taxon>
        <taxon>Peronosporales</taxon>
        <taxon>Peronosporaceae</taxon>
        <taxon>Phytophthora</taxon>
    </lineage>
</organism>
<gene>
    <name evidence="1" type="ORF">GN244_ATG14565</name>
</gene>
<comment type="caution">
    <text evidence="1">The sequence shown here is derived from an EMBL/GenBank/DDBJ whole genome shotgun (WGS) entry which is preliminary data.</text>
</comment>
<dbReference type="AlphaFoldDB" id="A0A833SJW4"/>